<protein>
    <recommendedName>
        <fullName evidence="1">Copper amine oxidase-like N-terminal domain-containing protein</fullName>
    </recommendedName>
</protein>
<dbReference type="Pfam" id="PF07833">
    <property type="entry name" value="Cu_amine_oxidN1"/>
    <property type="match status" value="1"/>
</dbReference>
<dbReference type="InterPro" id="IPR036582">
    <property type="entry name" value="Mao_N_sf"/>
</dbReference>
<proteinExistence type="predicted"/>
<gene>
    <name evidence="2" type="ORF">CB4_00652</name>
</gene>
<accession>A0A0U5B6R7</accession>
<dbReference type="RefSeq" id="WP_096463564.1">
    <property type="nucleotide sequence ID" value="NZ_AP017312.1"/>
</dbReference>
<evidence type="ECO:0000313" key="3">
    <source>
        <dbReference type="Proteomes" id="UP000217696"/>
    </source>
</evidence>
<dbReference type="KEGG" id="asoc:CB4_00652"/>
<feature type="domain" description="Copper amine oxidase-like N-terminal" evidence="1">
    <location>
        <begin position="641"/>
        <end position="753"/>
    </location>
</feature>
<dbReference type="EMBL" id="AP017312">
    <property type="protein sequence ID" value="BAU26525.1"/>
    <property type="molecule type" value="Genomic_DNA"/>
</dbReference>
<name>A0A0U5B6R7_9BACL</name>
<keyword evidence="3" id="KW-1185">Reference proteome</keyword>
<dbReference type="InterPro" id="IPR012854">
    <property type="entry name" value="Cu_amine_oxidase-like_N"/>
</dbReference>
<dbReference type="SUPFAM" id="SSF55383">
    <property type="entry name" value="Copper amine oxidase, domain N"/>
    <property type="match status" value="2"/>
</dbReference>
<reference evidence="2 3" key="1">
    <citation type="submission" date="2015-12" db="EMBL/GenBank/DDBJ databases">
        <title>Genome sequence of Aneurinibacillus soli.</title>
        <authorList>
            <person name="Lee J.S."/>
            <person name="Lee K.C."/>
            <person name="Kim K.K."/>
            <person name="Lee B.W."/>
        </authorList>
    </citation>
    <scope>NUCLEOTIDE SEQUENCE [LARGE SCALE GENOMIC DNA]</scope>
    <source>
        <strain evidence="2 3">CB4</strain>
    </source>
</reference>
<organism evidence="2 3">
    <name type="scientific">Aneurinibacillus soli</name>
    <dbReference type="NCBI Taxonomy" id="1500254"/>
    <lineage>
        <taxon>Bacteria</taxon>
        <taxon>Bacillati</taxon>
        <taxon>Bacillota</taxon>
        <taxon>Bacilli</taxon>
        <taxon>Bacillales</taxon>
        <taxon>Paenibacillaceae</taxon>
        <taxon>Aneurinibacillus group</taxon>
        <taxon>Aneurinibacillus</taxon>
    </lineage>
</organism>
<sequence length="758" mass="78293">MKKAIKVLTTTALLASLAAPFAAPVSAATENVSLTTPVLSTSTAVGTFASLGTVRVAETDSTIGSITGTVASPQQITITLPQGVEFKAAPTVATLGDFVTTNTAFAAADITLVPGSETTKGYTIQISGRTGAGAASKANLEFHFDNVADSQVKLDGVTGSVKVGIYAPNSGITSGDVVVGTAQSAGGTAVALNAPNISRAAAQTLGTIRVAENRAGAFDATNTINFVLPKGFTFTGATVGGVNVNPTMTAGLPYTIDIDSNGYSRLKVKPLAVNTGSTPAFFNVTPIISVDSDADLGDLKVDVKGDNAGVSATSVVAAKVAEFGVTASASGDVKTVYAGRQDQELTKLNIKEGIAGSLLSNRTIVLELPEWAHWQTLPTEDTGVKKGDATITNSGSTVDNDRRKVSLNVTAGGVLTDTTLKDLKVFLDANAPAGDLKVKVSGSQGLTGEYTLAQVKKPVAISADLKDLKIGVQNQATGDITIKEDAAGTLKAVVTELNNGWNKAGVVTNTNLDGNIVLSAPSGVKFAGVPTVAVTDGDLKLKSTGVKLNSDNNQLIIPIDTASKTASTIKLSNVKFTVDRTVPEGKLTLDATGNALDQTRDSNNVTRDAVVSADVANVVTPAPKDTTASNIVFKLNSKTFTVDGKEMTMDSAPLVAWDRAFLPVRFAANALNVSDDNIIWDDKTSTATIFKGDRVIVAKVGDKFLTVNGAKVPMDVPVYRSAATNNRVMIPVRYLGNALGAQINWNAETNEITVGTQK</sequence>
<dbReference type="AlphaFoldDB" id="A0A0U5B6R7"/>
<dbReference type="Proteomes" id="UP000217696">
    <property type="component" value="Chromosome"/>
</dbReference>
<dbReference type="Gene3D" id="3.30.457.10">
    <property type="entry name" value="Copper amine oxidase-like, N-terminal domain"/>
    <property type="match status" value="2"/>
</dbReference>
<evidence type="ECO:0000259" key="1">
    <source>
        <dbReference type="Pfam" id="PF07833"/>
    </source>
</evidence>
<dbReference type="OrthoDB" id="2987164at2"/>
<evidence type="ECO:0000313" key="2">
    <source>
        <dbReference type="EMBL" id="BAU26525.1"/>
    </source>
</evidence>